<evidence type="ECO:0000256" key="1">
    <source>
        <dbReference type="ARBA" id="ARBA00009048"/>
    </source>
</evidence>
<dbReference type="AlphaFoldDB" id="A0A9Q0L8V4"/>
<dbReference type="OrthoDB" id="5855668at2759"/>
<dbReference type="Pfam" id="PF00168">
    <property type="entry name" value="C2"/>
    <property type="match status" value="2"/>
</dbReference>
<dbReference type="InterPro" id="IPR000008">
    <property type="entry name" value="C2_dom"/>
</dbReference>
<keyword evidence="4" id="KW-1185">Reference proteome</keyword>
<comment type="similarity">
    <text evidence="1">Belongs to the copine family.</text>
</comment>
<dbReference type="PANTHER" id="PTHR10857">
    <property type="entry name" value="COPINE"/>
    <property type="match status" value="1"/>
</dbReference>
<dbReference type="SUPFAM" id="SSF53300">
    <property type="entry name" value="vWA-like"/>
    <property type="match status" value="1"/>
</dbReference>
<dbReference type="SMART" id="SM00239">
    <property type="entry name" value="C2"/>
    <property type="match status" value="2"/>
</dbReference>
<dbReference type="PROSITE" id="PS50004">
    <property type="entry name" value="C2"/>
    <property type="match status" value="2"/>
</dbReference>
<feature type="domain" description="C2" evidence="2">
    <location>
        <begin position="1"/>
        <end position="110"/>
    </location>
</feature>
<name>A0A9Q0L8V4_ANAIG</name>
<evidence type="ECO:0000313" key="3">
    <source>
        <dbReference type="EMBL" id="KAJ5067193.1"/>
    </source>
</evidence>
<dbReference type="Proteomes" id="UP001149090">
    <property type="component" value="Unassembled WGS sequence"/>
</dbReference>
<dbReference type="GO" id="GO:0005544">
    <property type="term" value="F:calcium-dependent phospholipid binding"/>
    <property type="evidence" value="ECO:0007669"/>
    <property type="project" value="InterPro"/>
</dbReference>
<sequence length="525" mass="60548">MQRPYSKVQLEFEGDQLGGRFSGDNLISFVIVFVEDYEKKSWKEAARTEKQKGLHPKWTKKILVNFYLTCTQRIKIVVFQNDGKSQQDYIGEKKIKIVQLICSQTKERVFELQNAKDPQNQRGSIKVKAEEIQENLLLKMEWNGSKLDKRGVFGKANPYLFFSRCTNPTTNEFLKVAQTEVVQKNINPKWNKIEISSFSLCQNDYQNPIKIECWDLVSKSDKKQIGSFTTTLDEIQNQKRREFALINPRLQKKKKKYKNSGIIQLKSIETQRQSSIVDFLSDKFDFRLVIGIDFTISNGKPNFPESLHFITSEVHNPYEKIIKSVGGSVTQISPNQGIPVFGFGAKININKELRLSHCFPVNGNIQNPECNGIEEVLRSYKNALGHISLAGPTNVSLIIQVACKIMMQEPKNTNYYVVLIMIDGDITDFEETKEALLDASYWPIMVVFVGIGDNEFTQMDYFNHLKEDPIIIGEKKLQFDNAVFIRYLDYQTQHPNIFTMKALEKITDHFIPSFQSRDKIPKTKN</sequence>
<dbReference type="InterPro" id="IPR036465">
    <property type="entry name" value="vWFA_dom_sf"/>
</dbReference>
<dbReference type="InterPro" id="IPR037768">
    <property type="entry name" value="C2B_Copine"/>
</dbReference>
<dbReference type="InterPro" id="IPR010734">
    <property type="entry name" value="Copine_C"/>
</dbReference>
<dbReference type="Gene3D" id="2.60.40.150">
    <property type="entry name" value="C2 domain"/>
    <property type="match status" value="2"/>
</dbReference>
<accession>A0A9Q0L8V4</accession>
<evidence type="ECO:0000259" key="2">
    <source>
        <dbReference type="PROSITE" id="PS50004"/>
    </source>
</evidence>
<reference evidence="3" key="1">
    <citation type="submission" date="2022-10" db="EMBL/GenBank/DDBJ databases">
        <title>Novel sulphate-reducing endosymbionts in the free-living metamonad Anaeramoeba.</title>
        <authorList>
            <person name="Jerlstrom-Hultqvist J."/>
            <person name="Cepicka I."/>
            <person name="Gallot-Lavallee L."/>
            <person name="Salas-Leiva D."/>
            <person name="Curtis B.A."/>
            <person name="Zahonova K."/>
            <person name="Pipaliya S."/>
            <person name="Dacks J."/>
            <person name="Roger A.J."/>
        </authorList>
    </citation>
    <scope>NUCLEOTIDE SEQUENCE</scope>
    <source>
        <strain evidence="3">BMAN</strain>
    </source>
</reference>
<evidence type="ECO:0000313" key="4">
    <source>
        <dbReference type="Proteomes" id="UP001149090"/>
    </source>
</evidence>
<organism evidence="3 4">
    <name type="scientific">Anaeramoeba ignava</name>
    <name type="common">Anaerobic marine amoeba</name>
    <dbReference type="NCBI Taxonomy" id="1746090"/>
    <lineage>
        <taxon>Eukaryota</taxon>
        <taxon>Metamonada</taxon>
        <taxon>Anaeramoebidae</taxon>
        <taxon>Anaeramoeba</taxon>
    </lineage>
</organism>
<dbReference type="SUPFAM" id="SSF49562">
    <property type="entry name" value="C2 domain (Calcium/lipid-binding domain, CaLB)"/>
    <property type="match status" value="2"/>
</dbReference>
<dbReference type="PANTHER" id="PTHR10857:SF106">
    <property type="entry name" value="C2 DOMAIN-CONTAINING PROTEIN"/>
    <property type="match status" value="1"/>
</dbReference>
<dbReference type="EMBL" id="JAPDFW010000132">
    <property type="protein sequence ID" value="KAJ5067193.1"/>
    <property type="molecule type" value="Genomic_DNA"/>
</dbReference>
<comment type="caution">
    <text evidence="3">The sequence shown here is derived from an EMBL/GenBank/DDBJ whole genome shotgun (WGS) entry which is preliminary data.</text>
</comment>
<dbReference type="InterPro" id="IPR045052">
    <property type="entry name" value="Copine"/>
</dbReference>
<dbReference type="CDD" id="cd04047">
    <property type="entry name" value="C2B_Copine"/>
    <property type="match status" value="1"/>
</dbReference>
<gene>
    <name evidence="3" type="ORF">M0811_13153</name>
</gene>
<feature type="domain" description="C2" evidence="2">
    <location>
        <begin position="121"/>
        <end position="245"/>
    </location>
</feature>
<dbReference type="Pfam" id="PF07002">
    <property type="entry name" value="Copine"/>
    <property type="match status" value="1"/>
</dbReference>
<dbReference type="OMA" id="IDYSTHN"/>
<dbReference type="InterPro" id="IPR035892">
    <property type="entry name" value="C2_domain_sf"/>
</dbReference>
<protein>
    <submittedName>
        <fullName evidence="3">Copine</fullName>
    </submittedName>
</protein>
<proteinExistence type="inferred from homology"/>
<dbReference type="GO" id="GO:0005886">
    <property type="term" value="C:plasma membrane"/>
    <property type="evidence" value="ECO:0007669"/>
    <property type="project" value="TreeGrafter"/>
</dbReference>
<dbReference type="GO" id="GO:0071277">
    <property type="term" value="P:cellular response to calcium ion"/>
    <property type="evidence" value="ECO:0007669"/>
    <property type="project" value="TreeGrafter"/>
</dbReference>